<feature type="transmembrane region" description="Helical" evidence="2">
    <location>
        <begin position="30"/>
        <end position="52"/>
    </location>
</feature>
<proteinExistence type="predicted"/>
<evidence type="ECO:0000256" key="1">
    <source>
        <dbReference type="ARBA" id="ARBA00022801"/>
    </source>
</evidence>
<evidence type="ECO:0000259" key="3">
    <source>
        <dbReference type="Pfam" id="PF01764"/>
    </source>
</evidence>
<feature type="transmembrane region" description="Helical" evidence="2">
    <location>
        <begin position="87"/>
        <end position="110"/>
    </location>
</feature>
<accession>A0A6A1VKX9</accession>
<dbReference type="Proteomes" id="UP000516437">
    <property type="component" value="Chromosome 5"/>
</dbReference>
<dbReference type="PANTHER" id="PTHR47030">
    <property type="entry name" value="LIPASE CLASS 3 FAMILY PROTEIN"/>
    <property type="match status" value="1"/>
</dbReference>
<gene>
    <name evidence="5" type="ORF">CJ030_MR5G003547</name>
</gene>
<feature type="domain" description="Fungal lipase-type" evidence="3">
    <location>
        <begin position="255"/>
        <end position="439"/>
    </location>
</feature>
<evidence type="ECO:0000313" key="6">
    <source>
        <dbReference type="Proteomes" id="UP000516437"/>
    </source>
</evidence>
<sequence>MLGLSNALVVILGGFLVILGYPSCKRQYTFPVVAVSVVAAVRIVAMVASGIAQEATAQTILESPSESTAAVVDAVIRQERRIRYKKWLWWTRFEMVITVLQFVGATYLLFHMTKHISHDGTPIGCTLGIFANNSGWKQKLLVFFMVMACFVALVQCFTGLDVLRWRSYYASQDNAWKAHYEEVFDNGMREVLCCLGRGKYLRPILDGDNWWRGHAAAFLKYVNLTPEVLRRGRVNQAKCEAAYFVVVLHHLRLVVITVRGTETPEDLITDGLCKDCIISAEDLDGLISHVHPDAKLSVYSSFPHYAHSGILQAARDLFLQIDGNPGDYGAGLFTNADIRGLTYMCLLFLPGQSPNSDAESKSSGFLSSLLGAGCECDGYDVRIVGHSLGGAIATLLGIKLYGRYRNLRVYAYGPLPCVDSVIANACSEFVTSIVHDDEFSARLSVGSLLRLRAAAITALSQDSETDTAMIFRLARRFLHVSNYQRSRTEVKDPASDIYSGAIMDEDLNHHVCRSQYQNDSEGSEGHDQGASLFKVADEKDNIVAIDHEEFTNPFVTDINTLNNPISQFMETVPRSERRLPGDPREMYLPGLVIHIVPHERNFGMSLCEACTVQQRSQTYKAYIAHRESFKDIIVSPSMFLDHLPWRCRDAMQKVLGGQNARGVLNESCSIWLLHFMDLSSQNLLSRALQAVYITGMVKVHGTRGAHLVGSHSWLHLKLWYPILPDV</sequence>
<dbReference type="Pfam" id="PF24057">
    <property type="entry name" value="DUF7358"/>
    <property type="match status" value="1"/>
</dbReference>
<dbReference type="OrthoDB" id="438440at2759"/>
<evidence type="ECO:0000259" key="4">
    <source>
        <dbReference type="Pfam" id="PF24057"/>
    </source>
</evidence>
<dbReference type="Gene3D" id="3.40.50.1820">
    <property type="entry name" value="alpha/beta hydrolase"/>
    <property type="match status" value="1"/>
</dbReference>
<reference evidence="5 6" key="1">
    <citation type="journal article" date="2019" name="Plant Biotechnol. J.">
        <title>The red bayberry genome and genetic basis of sex determination.</title>
        <authorList>
            <person name="Jia H.M."/>
            <person name="Jia H.J."/>
            <person name="Cai Q.L."/>
            <person name="Wang Y."/>
            <person name="Zhao H.B."/>
            <person name="Yang W.F."/>
            <person name="Wang G.Y."/>
            <person name="Li Y.H."/>
            <person name="Zhan D.L."/>
            <person name="Shen Y.T."/>
            <person name="Niu Q.F."/>
            <person name="Chang L."/>
            <person name="Qiu J."/>
            <person name="Zhao L."/>
            <person name="Xie H.B."/>
            <person name="Fu W.Y."/>
            <person name="Jin J."/>
            <person name="Li X.W."/>
            <person name="Jiao Y."/>
            <person name="Zhou C.C."/>
            <person name="Tu T."/>
            <person name="Chai C.Y."/>
            <person name="Gao J.L."/>
            <person name="Fan L.J."/>
            <person name="van de Weg E."/>
            <person name="Wang J.Y."/>
            <person name="Gao Z.S."/>
        </authorList>
    </citation>
    <scope>NUCLEOTIDE SEQUENCE [LARGE SCALE GENOMIC DNA]</scope>
    <source>
        <tissue evidence="5">Leaves</tissue>
    </source>
</reference>
<name>A0A6A1VKX9_9ROSI</name>
<dbReference type="CDD" id="cd00519">
    <property type="entry name" value="Lipase_3"/>
    <property type="match status" value="1"/>
</dbReference>
<dbReference type="Pfam" id="PF01764">
    <property type="entry name" value="Lipase_3"/>
    <property type="match status" value="1"/>
</dbReference>
<keyword evidence="1" id="KW-0378">Hydrolase</keyword>
<feature type="domain" description="DUF7358" evidence="4">
    <location>
        <begin position="2"/>
        <end position="202"/>
    </location>
</feature>
<keyword evidence="2" id="KW-1133">Transmembrane helix</keyword>
<keyword evidence="2" id="KW-0472">Membrane</keyword>
<keyword evidence="2" id="KW-0812">Transmembrane</keyword>
<dbReference type="InterPro" id="IPR002921">
    <property type="entry name" value="Fungal_lipase-type"/>
</dbReference>
<feature type="transmembrane region" description="Helical" evidence="2">
    <location>
        <begin position="140"/>
        <end position="163"/>
    </location>
</feature>
<dbReference type="SUPFAM" id="SSF53474">
    <property type="entry name" value="alpha/beta-Hydrolases"/>
    <property type="match status" value="1"/>
</dbReference>
<comment type="caution">
    <text evidence="5">The sequence shown here is derived from an EMBL/GenBank/DDBJ whole genome shotgun (WGS) entry which is preliminary data.</text>
</comment>
<dbReference type="InterPro" id="IPR055782">
    <property type="entry name" value="DUF7358"/>
</dbReference>
<dbReference type="GO" id="GO:0006629">
    <property type="term" value="P:lipid metabolic process"/>
    <property type="evidence" value="ECO:0007669"/>
    <property type="project" value="InterPro"/>
</dbReference>
<dbReference type="GO" id="GO:0016787">
    <property type="term" value="F:hydrolase activity"/>
    <property type="evidence" value="ECO:0007669"/>
    <property type="project" value="UniProtKB-KW"/>
</dbReference>
<protein>
    <submittedName>
        <fullName evidence="5">Uncharacterized protein</fullName>
    </submittedName>
</protein>
<dbReference type="EMBL" id="RXIC02000023">
    <property type="protein sequence ID" value="KAB1213383.1"/>
    <property type="molecule type" value="Genomic_DNA"/>
</dbReference>
<evidence type="ECO:0000313" key="5">
    <source>
        <dbReference type="EMBL" id="KAB1213383.1"/>
    </source>
</evidence>
<evidence type="ECO:0000256" key="2">
    <source>
        <dbReference type="SAM" id="Phobius"/>
    </source>
</evidence>
<organism evidence="5 6">
    <name type="scientific">Morella rubra</name>
    <name type="common">Chinese bayberry</name>
    <dbReference type="NCBI Taxonomy" id="262757"/>
    <lineage>
        <taxon>Eukaryota</taxon>
        <taxon>Viridiplantae</taxon>
        <taxon>Streptophyta</taxon>
        <taxon>Embryophyta</taxon>
        <taxon>Tracheophyta</taxon>
        <taxon>Spermatophyta</taxon>
        <taxon>Magnoliopsida</taxon>
        <taxon>eudicotyledons</taxon>
        <taxon>Gunneridae</taxon>
        <taxon>Pentapetalae</taxon>
        <taxon>rosids</taxon>
        <taxon>fabids</taxon>
        <taxon>Fagales</taxon>
        <taxon>Myricaceae</taxon>
        <taxon>Morella</taxon>
    </lineage>
</organism>
<dbReference type="PANTHER" id="PTHR47030:SF2">
    <property type="entry name" value="LIPASE CLASS 3 FAMILY PROTEIN"/>
    <property type="match status" value="1"/>
</dbReference>
<dbReference type="AlphaFoldDB" id="A0A6A1VKX9"/>
<keyword evidence="6" id="KW-1185">Reference proteome</keyword>
<dbReference type="InterPro" id="IPR029058">
    <property type="entry name" value="AB_hydrolase_fold"/>
</dbReference>